<dbReference type="AlphaFoldDB" id="A0A0L0S9H8"/>
<dbReference type="InterPro" id="IPR036047">
    <property type="entry name" value="F-box-like_dom_sf"/>
</dbReference>
<sequence>MTVLRVFPHRIPVRPRPKRKTSLSSKPRKLVRVVDVTAVDDGDGAARLDPLTKLLAELKCLIFEQLPYSSRVASLTVSRSWHDFLLGSPLVWRDLDLVASPTRCSTARRTNTAQLVALVQRAGKLLCTFNLHVPGLTNREANVLIHVAETIANNKFQCC</sequence>
<proteinExistence type="predicted"/>
<evidence type="ECO:0000313" key="1">
    <source>
        <dbReference type="EMBL" id="KNE59044.1"/>
    </source>
</evidence>
<organism evidence="1 2">
    <name type="scientific">Allomyces macrogynus (strain ATCC 38327)</name>
    <name type="common">Allomyces javanicus var. macrogynus</name>
    <dbReference type="NCBI Taxonomy" id="578462"/>
    <lineage>
        <taxon>Eukaryota</taxon>
        <taxon>Fungi</taxon>
        <taxon>Fungi incertae sedis</taxon>
        <taxon>Blastocladiomycota</taxon>
        <taxon>Blastocladiomycetes</taxon>
        <taxon>Blastocladiales</taxon>
        <taxon>Blastocladiaceae</taxon>
        <taxon>Allomyces</taxon>
    </lineage>
</organism>
<reference evidence="1 2" key="1">
    <citation type="submission" date="2009-11" db="EMBL/GenBank/DDBJ databases">
        <title>Annotation of Allomyces macrogynus ATCC 38327.</title>
        <authorList>
            <consortium name="The Broad Institute Genome Sequencing Platform"/>
            <person name="Russ C."/>
            <person name="Cuomo C."/>
            <person name="Burger G."/>
            <person name="Gray M.W."/>
            <person name="Holland P.W.H."/>
            <person name="King N."/>
            <person name="Lang F.B.F."/>
            <person name="Roger A.J."/>
            <person name="Ruiz-Trillo I."/>
            <person name="Young S.K."/>
            <person name="Zeng Q."/>
            <person name="Gargeya S."/>
            <person name="Fitzgerald M."/>
            <person name="Haas B."/>
            <person name="Abouelleil A."/>
            <person name="Alvarado L."/>
            <person name="Arachchi H.M."/>
            <person name="Berlin A."/>
            <person name="Chapman S.B."/>
            <person name="Gearin G."/>
            <person name="Goldberg J."/>
            <person name="Griggs A."/>
            <person name="Gujja S."/>
            <person name="Hansen M."/>
            <person name="Heiman D."/>
            <person name="Howarth C."/>
            <person name="Larimer J."/>
            <person name="Lui A."/>
            <person name="MacDonald P.J.P."/>
            <person name="McCowen C."/>
            <person name="Montmayeur A."/>
            <person name="Murphy C."/>
            <person name="Neiman D."/>
            <person name="Pearson M."/>
            <person name="Priest M."/>
            <person name="Roberts A."/>
            <person name="Saif S."/>
            <person name="Shea T."/>
            <person name="Sisk P."/>
            <person name="Stolte C."/>
            <person name="Sykes S."/>
            <person name="Wortman J."/>
            <person name="Nusbaum C."/>
            <person name="Birren B."/>
        </authorList>
    </citation>
    <scope>NUCLEOTIDE SEQUENCE [LARGE SCALE GENOMIC DNA]</scope>
    <source>
        <strain evidence="1 2">ATCC 38327</strain>
    </source>
</reference>
<protein>
    <submittedName>
        <fullName evidence="1">Uncharacterized protein</fullName>
    </submittedName>
</protein>
<dbReference type="Proteomes" id="UP000054350">
    <property type="component" value="Unassembled WGS sequence"/>
</dbReference>
<dbReference type="VEuPathDB" id="FungiDB:AMAG_18086"/>
<dbReference type="EMBL" id="GG745334">
    <property type="protein sequence ID" value="KNE59044.1"/>
    <property type="molecule type" value="Genomic_DNA"/>
</dbReference>
<dbReference type="Gene3D" id="1.20.1280.50">
    <property type="match status" value="1"/>
</dbReference>
<accession>A0A0L0S9H8</accession>
<evidence type="ECO:0000313" key="2">
    <source>
        <dbReference type="Proteomes" id="UP000054350"/>
    </source>
</evidence>
<name>A0A0L0S9H8_ALLM3</name>
<keyword evidence="2" id="KW-1185">Reference proteome</keyword>
<dbReference type="SUPFAM" id="SSF81383">
    <property type="entry name" value="F-box domain"/>
    <property type="match status" value="1"/>
</dbReference>
<reference evidence="2" key="2">
    <citation type="submission" date="2009-11" db="EMBL/GenBank/DDBJ databases">
        <title>The Genome Sequence of Allomyces macrogynus strain ATCC 38327.</title>
        <authorList>
            <consortium name="The Broad Institute Genome Sequencing Platform"/>
            <person name="Russ C."/>
            <person name="Cuomo C."/>
            <person name="Shea T."/>
            <person name="Young S.K."/>
            <person name="Zeng Q."/>
            <person name="Koehrsen M."/>
            <person name="Haas B."/>
            <person name="Borodovsky M."/>
            <person name="Guigo R."/>
            <person name="Alvarado L."/>
            <person name="Berlin A."/>
            <person name="Borenstein D."/>
            <person name="Chen Z."/>
            <person name="Engels R."/>
            <person name="Freedman E."/>
            <person name="Gellesch M."/>
            <person name="Goldberg J."/>
            <person name="Griggs A."/>
            <person name="Gujja S."/>
            <person name="Heiman D."/>
            <person name="Hepburn T."/>
            <person name="Howarth C."/>
            <person name="Jen D."/>
            <person name="Larson L."/>
            <person name="Lewis B."/>
            <person name="Mehta T."/>
            <person name="Park D."/>
            <person name="Pearson M."/>
            <person name="Roberts A."/>
            <person name="Saif S."/>
            <person name="Shenoy N."/>
            <person name="Sisk P."/>
            <person name="Stolte C."/>
            <person name="Sykes S."/>
            <person name="Walk T."/>
            <person name="White J."/>
            <person name="Yandava C."/>
            <person name="Burger G."/>
            <person name="Gray M.W."/>
            <person name="Holland P.W.H."/>
            <person name="King N."/>
            <person name="Lang F.B.F."/>
            <person name="Roger A.J."/>
            <person name="Ruiz-Trillo I."/>
            <person name="Lander E."/>
            <person name="Nusbaum C."/>
        </authorList>
    </citation>
    <scope>NUCLEOTIDE SEQUENCE [LARGE SCALE GENOMIC DNA]</scope>
    <source>
        <strain evidence="2">ATCC 38327</strain>
    </source>
</reference>
<dbReference type="OrthoDB" id="629492at2759"/>
<gene>
    <name evidence="1" type="ORF">AMAG_18086</name>
</gene>